<evidence type="ECO:0000313" key="2">
    <source>
        <dbReference type="EMBL" id="RCF46438.1"/>
    </source>
</evidence>
<gene>
    <name evidence="2" type="ORF">C6C11_17185</name>
</gene>
<reference evidence="3" key="2">
    <citation type="submission" date="2018-02" db="EMBL/GenBank/DDBJ databases">
        <title>Phenotypic characterization and whole genome analysis of multidrug-resistant, extended-spectrum beta-lactamase-producing bacteria isolated from dogs in Germany.</title>
        <authorList>
            <person name="Williamson C."/>
        </authorList>
    </citation>
    <scope>NUCLEOTIDE SEQUENCE [LARGE SCALE GENOMIC DNA]</scope>
    <source>
        <strain evidence="3">AFG_SD03_1510_Ahy_093</strain>
    </source>
</reference>
<sequence>MKDWLQKSWQEAGAQAERDTADAMTLPWAQCSGVVGYLLAFLGTVLGLLLTSIPGAIGGGIIGYVLGLVLCLPLRWVALLVPTPFAWLARRLGYVR</sequence>
<feature type="transmembrane region" description="Helical" evidence="1">
    <location>
        <begin position="61"/>
        <end position="89"/>
    </location>
</feature>
<proteinExistence type="predicted"/>
<evidence type="ECO:0000313" key="3">
    <source>
        <dbReference type="Proteomes" id="UP000253075"/>
    </source>
</evidence>
<protein>
    <submittedName>
        <fullName evidence="2">Uncharacterized protein</fullName>
    </submittedName>
</protein>
<dbReference type="RefSeq" id="WP_113995584.1">
    <property type="nucleotide sequence ID" value="NZ_PUTQ01000027.1"/>
</dbReference>
<dbReference type="EMBL" id="PUTQ01000027">
    <property type="protein sequence ID" value="RCF46438.1"/>
    <property type="molecule type" value="Genomic_DNA"/>
</dbReference>
<organism evidence="2 3">
    <name type="scientific">Aeromonas hydrophila</name>
    <dbReference type="NCBI Taxonomy" id="644"/>
    <lineage>
        <taxon>Bacteria</taxon>
        <taxon>Pseudomonadati</taxon>
        <taxon>Pseudomonadota</taxon>
        <taxon>Gammaproteobacteria</taxon>
        <taxon>Aeromonadales</taxon>
        <taxon>Aeromonadaceae</taxon>
        <taxon>Aeromonas</taxon>
    </lineage>
</organism>
<evidence type="ECO:0000256" key="1">
    <source>
        <dbReference type="SAM" id="Phobius"/>
    </source>
</evidence>
<keyword evidence="1" id="KW-0812">Transmembrane</keyword>
<keyword evidence="1" id="KW-1133">Transmembrane helix</keyword>
<accession>A0ABD7G4C0</accession>
<dbReference type="Proteomes" id="UP000253075">
    <property type="component" value="Unassembled WGS sequence"/>
</dbReference>
<name>A0ABD7G4C0_AERHY</name>
<comment type="caution">
    <text evidence="2">The sequence shown here is derived from an EMBL/GenBank/DDBJ whole genome shotgun (WGS) entry which is preliminary data.</text>
</comment>
<dbReference type="AlphaFoldDB" id="A0ABD7G4C0"/>
<keyword evidence="1" id="KW-0472">Membrane</keyword>
<feature type="transmembrane region" description="Helical" evidence="1">
    <location>
        <begin position="34"/>
        <end position="55"/>
    </location>
</feature>
<reference evidence="2 3" key="1">
    <citation type="journal article" date="2018" name="PLoS ONE">
        <title>Phenotypic characterization and whole genome analysis of extended-spectrum beta-lactamase-producing bacteria isolated from dogs in Germany.</title>
        <authorList>
            <person name="Boehmer T."/>
            <person name="Vogler A.J."/>
            <person name="Thomas A."/>
            <person name="Sauer S."/>
            <person name="Hergenroether M."/>
            <person name="Straubinger R.K."/>
            <person name="Birdsell D."/>
            <person name="Keim P."/>
            <person name="Sahl J.W."/>
            <person name="Williamson C.H."/>
            <person name="Riehm J.M."/>
        </authorList>
    </citation>
    <scope>NUCLEOTIDE SEQUENCE [LARGE SCALE GENOMIC DNA]</scope>
    <source>
        <strain evidence="2 3">AFG_SD03_1510_Ahy_093</strain>
    </source>
</reference>